<evidence type="ECO:0000256" key="6">
    <source>
        <dbReference type="ARBA" id="ARBA00023315"/>
    </source>
</evidence>
<dbReference type="SUPFAM" id="SSF55729">
    <property type="entry name" value="Acyl-CoA N-acyltransferases (Nat)"/>
    <property type="match status" value="1"/>
</dbReference>
<dbReference type="CDD" id="cd04237">
    <property type="entry name" value="AAK_NAGS-ABP"/>
    <property type="match status" value="1"/>
</dbReference>
<dbReference type="PANTHER" id="PTHR30602">
    <property type="entry name" value="AMINO-ACID ACETYLTRANSFERASE"/>
    <property type="match status" value="1"/>
</dbReference>
<dbReference type="Gene3D" id="3.40.1160.10">
    <property type="entry name" value="Acetylglutamate kinase-like"/>
    <property type="match status" value="1"/>
</dbReference>
<keyword evidence="3 8" id="KW-0055">Arginine biosynthesis</keyword>
<evidence type="ECO:0000256" key="8">
    <source>
        <dbReference type="HAMAP-Rule" id="MF_01105"/>
    </source>
</evidence>
<evidence type="ECO:0000256" key="2">
    <source>
        <dbReference type="ARBA" id="ARBA00009145"/>
    </source>
</evidence>
<dbReference type="Pfam" id="PF13508">
    <property type="entry name" value="Acetyltransf_7"/>
    <property type="match status" value="1"/>
</dbReference>
<dbReference type="EMBL" id="CAKLPX010000004">
    <property type="protein sequence ID" value="CAH0992846.1"/>
    <property type="molecule type" value="Genomic_DNA"/>
</dbReference>
<comment type="subcellular location">
    <subcellularLocation>
        <location evidence="8">Cytoplasm</location>
    </subcellularLocation>
</comment>
<proteinExistence type="inferred from homology"/>
<dbReference type="InterPro" id="IPR033719">
    <property type="entry name" value="NAGS_kin"/>
</dbReference>
<evidence type="ECO:0000313" key="10">
    <source>
        <dbReference type="EMBL" id="CAH0992846.1"/>
    </source>
</evidence>
<keyword evidence="8" id="KW-0963">Cytoplasm</keyword>
<evidence type="ECO:0000256" key="7">
    <source>
        <dbReference type="ARBA" id="ARBA00048372"/>
    </source>
</evidence>
<evidence type="ECO:0000256" key="5">
    <source>
        <dbReference type="ARBA" id="ARBA00022679"/>
    </source>
</evidence>
<dbReference type="InterPro" id="IPR016181">
    <property type="entry name" value="Acyl_CoA_acyltransferase"/>
</dbReference>
<dbReference type="GO" id="GO:0016746">
    <property type="term" value="F:acyltransferase activity"/>
    <property type="evidence" value="ECO:0007669"/>
    <property type="project" value="UniProtKB-KW"/>
</dbReference>
<dbReference type="Gene3D" id="3.40.630.30">
    <property type="match status" value="1"/>
</dbReference>
<dbReference type="HAMAP" id="MF_01105">
    <property type="entry name" value="N_acetyl_glu_synth"/>
    <property type="match status" value="1"/>
</dbReference>
<evidence type="ECO:0000256" key="1">
    <source>
        <dbReference type="ARBA" id="ARBA00004925"/>
    </source>
</evidence>
<dbReference type="InterPro" id="IPR010167">
    <property type="entry name" value="NH2A_AcTrfase"/>
</dbReference>
<comment type="caution">
    <text evidence="10">The sequence shown here is derived from an EMBL/GenBank/DDBJ whole genome shotgun (WGS) entry which is preliminary data.</text>
</comment>
<comment type="miscellaneous">
    <text evidence="8">In bacteria which possess the bifunctional enzyme ornithine acetyltransferase/N-acetylglutamate synthase (ArgJ), ArgA fulfills an anaplerotic role.</text>
</comment>
<dbReference type="NCBIfam" id="TIGR01890">
    <property type="entry name" value="N-Ac-Glu-synth"/>
    <property type="match status" value="1"/>
</dbReference>
<dbReference type="Pfam" id="PF00696">
    <property type="entry name" value="AA_kinase"/>
    <property type="match status" value="1"/>
</dbReference>
<dbReference type="Proteomes" id="UP000838100">
    <property type="component" value="Unassembled WGS sequence"/>
</dbReference>
<dbReference type="EC" id="2.3.1.1" evidence="8"/>
<keyword evidence="4 8" id="KW-0028">Amino-acid biosynthesis</keyword>
<keyword evidence="6 8" id="KW-0012">Acyltransferase</keyword>
<dbReference type="InterPro" id="IPR001048">
    <property type="entry name" value="Asp/Glu/Uridylate_kinase"/>
</dbReference>
<comment type="similarity">
    <text evidence="2 8">Belongs to the acetyltransferase family. ArgA subfamily.</text>
</comment>
<protein>
    <recommendedName>
        <fullName evidence="8">Amino-acid acetyltransferase</fullName>
        <ecNumber evidence="8">2.3.1.1</ecNumber>
    </recommendedName>
    <alternativeName>
        <fullName evidence="8">N-acetylglutamate synthase</fullName>
        <shortName evidence="8">AGS</shortName>
        <shortName evidence="8">NAGS</shortName>
    </alternativeName>
</protein>
<keyword evidence="5 8" id="KW-0808">Transferase</keyword>
<keyword evidence="11" id="KW-1185">Reference proteome</keyword>
<evidence type="ECO:0000313" key="11">
    <source>
        <dbReference type="Proteomes" id="UP000838100"/>
    </source>
</evidence>
<dbReference type="CDD" id="cd04301">
    <property type="entry name" value="NAT_SF"/>
    <property type="match status" value="1"/>
</dbReference>
<dbReference type="InterPro" id="IPR000182">
    <property type="entry name" value="GNAT_dom"/>
</dbReference>
<dbReference type="RefSeq" id="WP_237445533.1">
    <property type="nucleotide sequence ID" value="NZ_CAKLPX010000004.1"/>
</dbReference>
<reference evidence="10" key="1">
    <citation type="submission" date="2021-12" db="EMBL/GenBank/DDBJ databases">
        <authorList>
            <person name="Rodrigo-Torres L."/>
            <person name="Arahal R. D."/>
            <person name="Lucena T."/>
        </authorList>
    </citation>
    <scope>NUCLEOTIDE SEQUENCE</scope>
    <source>
        <strain evidence="10">CECT 8267</strain>
    </source>
</reference>
<organism evidence="10 11">
    <name type="scientific">Sinobacterium norvegicum</name>
    <dbReference type="NCBI Taxonomy" id="1641715"/>
    <lineage>
        <taxon>Bacteria</taxon>
        <taxon>Pseudomonadati</taxon>
        <taxon>Pseudomonadota</taxon>
        <taxon>Gammaproteobacteria</taxon>
        <taxon>Cellvibrionales</taxon>
        <taxon>Spongiibacteraceae</taxon>
        <taxon>Sinobacterium</taxon>
    </lineage>
</organism>
<evidence type="ECO:0000256" key="4">
    <source>
        <dbReference type="ARBA" id="ARBA00022605"/>
    </source>
</evidence>
<feature type="domain" description="N-acetyltransferase" evidence="9">
    <location>
        <begin position="287"/>
        <end position="433"/>
    </location>
</feature>
<gene>
    <name evidence="8 10" type="primary">argA</name>
    <name evidence="10" type="ORF">SIN8267_02983</name>
</gene>
<dbReference type="SUPFAM" id="SSF53633">
    <property type="entry name" value="Carbamate kinase-like"/>
    <property type="match status" value="1"/>
</dbReference>
<comment type="catalytic activity">
    <reaction evidence="7 8">
        <text>L-glutamate + acetyl-CoA = N-acetyl-L-glutamate + CoA + H(+)</text>
        <dbReference type="Rhea" id="RHEA:24292"/>
        <dbReference type="ChEBI" id="CHEBI:15378"/>
        <dbReference type="ChEBI" id="CHEBI:29985"/>
        <dbReference type="ChEBI" id="CHEBI:44337"/>
        <dbReference type="ChEBI" id="CHEBI:57287"/>
        <dbReference type="ChEBI" id="CHEBI:57288"/>
        <dbReference type="EC" id="2.3.1.1"/>
    </reaction>
</comment>
<dbReference type="PROSITE" id="PS51186">
    <property type="entry name" value="GNAT"/>
    <property type="match status" value="1"/>
</dbReference>
<sequence>MNNTQAFVDWFRQSSPYIHAHHGKTIVITLTGEVVESDNFRHIIHDIALLNSLGIRLVLIHGARPQIQQRLNLRGLESHIHNNVRITDVDALEAVKDASGSIRCSIEAMLSLGLPNSPMHGATIRVTGGNYVTAKPMGVHQGVDFQHTGSVRSINAEAITQQLNCGDIVLISPLGYSPTGEIFNMPAEDLAMQTALAIKADKLIYLDNSEGIFDAGNQLVAQLSIAEAKQLTALSDHQQHVINAAIEASSQGIERVHIISNQIDGTLLRELFTRDGCGTMVYADSYDVTRKASINDVGGILNLIRPLEQKGILVRRSREHLETEIEQFVVIERDGMVIGCAALYHYPQDSLAELACVVTHPEYRGGERGERLLHWVESEAKKLGMTQLFVLTTQTAHWFREQGFEPADTAQLPTQKQQLYNYQRNSKVFIKPL</sequence>
<dbReference type="PIRSF" id="PIRSF000423">
    <property type="entry name" value="ArgA"/>
    <property type="match status" value="1"/>
</dbReference>
<evidence type="ECO:0000256" key="3">
    <source>
        <dbReference type="ARBA" id="ARBA00022571"/>
    </source>
</evidence>
<comment type="pathway">
    <text evidence="1 8">Amino-acid biosynthesis; L-arginine biosynthesis; N(2)-acetyl-L-ornithine from L-glutamate: step 1/4.</text>
</comment>
<dbReference type="NCBIfam" id="NF003641">
    <property type="entry name" value="PRK05279.1"/>
    <property type="match status" value="1"/>
</dbReference>
<name>A0ABM9AHY6_9GAMM</name>
<dbReference type="PANTHER" id="PTHR30602:SF12">
    <property type="entry name" value="AMINO-ACID ACETYLTRANSFERASE NAGS1, CHLOROPLASTIC-RELATED"/>
    <property type="match status" value="1"/>
</dbReference>
<evidence type="ECO:0000259" key="9">
    <source>
        <dbReference type="PROSITE" id="PS51186"/>
    </source>
</evidence>
<dbReference type="InterPro" id="IPR036393">
    <property type="entry name" value="AceGlu_kinase-like_sf"/>
</dbReference>
<accession>A0ABM9AHY6</accession>